<dbReference type="GO" id="GO:0004556">
    <property type="term" value="F:alpha-amylase activity"/>
    <property type="evidence" value="ECO:0007669"/>
    <property type="project" value="UniProtKB-EC"/>
</dbReference>
<keyword evidence="8 12" id="KW-1133">Transmembrane helix</keyword>
<feature type="region of interest" description="Disordered" evidence="11">
    <location>
        <begin position="601"/>
        <end position="622"/>
    </location>
</feature>
<dbReference type="GO" id="GO:0030246">
    <property type="term" value="F:carbohydrate binding"/>
    <property type="evidence" value="ECO:0007669"/>
    <property type="project" value="InterPro"/>
</dbReference>
<comment type="caution">
    <text evidence="14">The sequence shown here is derived from an EMBL/GenBank/DDBJ whole genome shotgun (WGS) entry which is preliminary data.</text>
</comment>
<dbReference type="SUPFAM" id="SSF49452">
    <property type="entry name" value="Starch-binding domain-like"/>
    <property type="match status" value="2"/>
</dbReference>
<evidence type="ECO:0000256" key="9">
    <source>
        <dbReference type="ARBA" id="ARBA00023136"/>
    </source>
</evidence>
<feature type="transmembrane region" description="Helical" evidence="12">
    <location>
        <begin position="21"/>
        <end position="47"/>
    </location>
</feature>
<evidence type="ECO:0000256" key="12">
    <source>
        <dbReference type="SAM" id="Phobius"/>
    </source>
</evidence>
<dbReference type="Gene3D" id="2.60.40.1120">
    <property type="entry name" value="Carboxypeptidase-like, regulatory domain"/>
    <property type="match status" value="2"/>
</dbReference>
<dbReference type="Gene3D" id="2.60.40.10">
    <property type="entry name" value="Immunoglobulins"/>
    <property type="match status" value="1"/>
</dbReference>
<feature type="transmembrane region" description="Helical" evidence="12">
    <location>
        <begin position="313"/>
        <end position="334"/>
    </location>
</feature>
<dbReference type="InterPro" id="IPR008969">
    <property type="entry name" value="CarboxyPept-like_regulatory"/>
</dbReference>
<feature type="domain" description="Major facilitator superfamily (MFS) profile" evidence="13">
    <location>
        <begin position="24"/>
        <end position="507"/>
    </location>
</feature>
<dbReference type="Pfam" id="PF07690">
    <property type="entry name" value="MFS_1"/>
    <property type="match status" value="1"/>
</dbReference>
<dbReference type="PROSITE" id="PS50850">
    <property type="entry name" value="MFS"/>
    <property type="match status" value="1"/>
</dbReference>
<evidence type="ECO:0000256" key="10">
    <source>
        <dbReference type="ARBA" id="ARBA00030238"/>
    </source>
</evidence>
<reference evidence="14 15" key="1">
    <citation type="submission" date="2020-05" db="EMBL/GenBank/DDBJ databases">
        <title>MicrobeNet Type strains.</title>
        <authorList>
            <person name="Nicholson A.C."/>
        </authorList>
    </citation>
    <scope>NUCLEOTIDE SEQUENCE [LARGE SCALE GENOMIC DNA]</scope>
    <source>
        <strain evidence="14 15">JCM 3224</strain>
    </source>
</reference>
<dbReference type="PANTHER" id="PTHR23501:SF197">
    <property type="entry name" value="COMD"/>
    <property type="match status" value="1"/>
</dbReference>
<dbReference type="Gene3D" id="1.20.1720.10">
    <property type="entry name" value="Multidrug resistance protein D"/>
    <property type="match status" value="1"/>
</dbReference>
<keyword evidence="15" id="KW-1185">Reference proteome</keyword>
<protein>
    <recommendedName>
        <fullName evidence="4">alpha-amylase</fullName>
        <ecNumber evidence="4">3.2.1.1</ecNumber>
    </recommendedName>
    <alternativeName>
        <fullName evidence="10">1,4-alpha-D-glucan glucanohydrolase</fullName>
    </alternativeName>
</protein>
<keyword evidence="6" id="KW-1003">Cell membrane</keyword>
<feature type="transmembrane region" description="Helical" evidence="12">
    <location>
        <begin position="115"/>
        <end position="136"/>
    </location>
</feature>
<dbReference type="InterPro" id="IPR036259">
    <property type="entry name" value="MFS_trans_sf"/>
</dbReference>
<evidence type="ECO:0000256" key="3">
    <source>
        <dbReference type="ARBA" id="ARBA00007520"/>
    </source>
</evidence>
<proteinExistence type="inferred from homology"/>
<dbReference type="Proteomes" id="UP000586827">
    <property type="component" value="Unassembled WGS sequence"/>
</dbReference>
<evidence type="ECO:0000256" key="2">
    <source>
        <dbReference type="ARBA" id="ARBA00004651"/>
    </source>
</evidence>
<evidence type="ECO:0000256" key="6">
    <source>
        <dbReference type="ARBA" id="ARBA00022475"/>
    </source>
</evidence>
<dbReference type="InterPro" id="IPR013784">
    <property type="entry name" value="Carb-bd-like_fold"/>
</dbReference>
<evidence type="ECO:0000313" key="15">
    <source>
        <dbReference type="Proteomes" id="UP000586827"/>
    </source>
</evidence>
<feature type="transmembrane region" description="Helical" evidence="12">
    <location>
        <begin position="373"/>
        <end position="391"/>
    </location>
</feature>
<dbReference type="InterPro" id="IPR020846">
    <property type="entry name" value="MFS_dom"/>
</dbReference>
<dbReference type="CDD" id="cd17502">
    <property type="entry name" value="MFS_Azr1_MDR_like"/>
    <property type="match status" value="1"/>
</dbReference>
<comment type="catalytic activity">
    <reaction evidence="1">
        <text>Endohydrolysis of (1-&gt;4)-alpha-D-glucosidic linkages in polysaccharides containing three or more (1-&gt;4)-alpha-linked D-glucose units.</text>
        <dbReference type="EC" id="3.2.1.1"/>
    </reaction>
</comment>
<feature type="region of interest" description="Disordered" evidence="11">
    <location>
        <begin position="563"/>
        <end position="585"/>
    </location>
</feature>
<keyword evidence="7 12" id="KW-0812">Transmembrane</keyword>
<dbReference type="EC" id="3.2.1.1" evidence="4"/>
<keyword evidence="9 12" id="KW-0472">Membrane</keyword>
<dbReference type="SUPFAM" id="SSF49464">
    <property type="entry name" value="Carboxypeptidase regulatory domain-like"/>
    <property type="match status" value="1"/>
</dbReference>
<name>A0A849BSK3_9NOCA</name>
<feature type="transmembrane region" description="Helical" evidence="12">
    <location>
        <begin position="59"/>
        <end position="77"/>
    </location>
</feature>
<sequence length="865" mass="88262">MSNSVDAGTRRAPDAMTHRQVLEAMTGLLAALFTALLSTTIVATALPTIIGDLEGSQTAYAWVITTALLANAASTPIWGKFADLFNKKLLVQTAIVIFVIGSVIAGVAGNVPMLLAARVIQGIGMGGLTALVVAIIGSIVSPRERGRYSGYMGAVMAVSMSGGPILGGVIVDSPLGWRWCFFVCVPLAVIALVLLQRTLRLPTERKAGVSIDWLGAALMTAGVSVLLIWVSFAGKADYYAWFSRESAIYVGAGVLLLLATVLVESRAKAPIIPLSIVTERTTGLAIIASIAVGIGMFGATTFLGQYFQTARGYSPTVAGVLTIPMVAGMLVASTGSGQLITRFGKWKAFVVTGGALLVVGFGLLSTIDHATNLWLVGVYIAIVGLGVGMMMQNLVLAVQNTVSVHNIGAASSSVAFFRTFGGAVGVSVLGSVLATRVSDLSAAGFASLGIPAGSSGGGSLNLHALPAPVVTVVRAAYGDATGRIFLIAAVAAVVALIATAMLPNRPLRSTIDIDPALDPTTKEAAVQDNSPETDHMAALDSELAVLVGSSWDDDEVREGAERVSAAAEPMPTAAAGRHTSTARNGHGAYRADALPQTALATEESSGSDCGGGALGGRVHREDGHPLPGAVLTLIDQGGRQVARASSGADGGYAISAPTAGGYVLIVSASGHQPTAVNVSLDQRPRALDLTLAGSGELSGVIRTAGHGSPLSGATVTLTDSRGAVVGAAVTDGDGGYTCHGVMSGVYTLVAAAEHMRPSAITVTVPDSGVLRHDIELIAMGVLAGSAWTDGDRPAPDVLVNVLDAAGAVTASVRTDENGRYVVPDLLEGQYTVVARGYPPVTGQITVAGGEVAYDVRLGYELGDRR</sequence>
<evidence type="ECO:0000256" key="11">
    <source>
        <dbReference type="SAM" id="MobiDB-lite"/>
    </source>
</evidence>
<dbReference type="InterPro" id="IPR011701">
    <property type="entry name" value="MFS"/>
</dbReference>
<evidence type="ECO:0000256" key="7">
    <source>
        <dbReference type="ARBA" id="ARBA00022692"/>
    </source>
</evidence>
<feature type="transmembrane region" description="Helical" evidence="12">
    <location>
        <begin position="207"/>
        <end position="234"/>
    </location>
</feature>
<dbReference type="EMBL" id="JABELX010000003">
    <property type="protein sequence ID" value="NNH69563.1"/>
    <property type="molecule type" value="Genomic_DNA"/>
</dbReference>
<dbReference type="FunFam" id="1.20.1720.10:FF:000004">
    <property type="entry name" value="EmrB/QacA family drug resistance transporter"/>
    <property type="match status" value="1"/>
</dbReference>
<dbReference type="SUPFAM" id="SSF103473">
    <property type="entry name" value="MFS general substrate transporter"/>
    <property type="match status" value="1"/>
</dbReference>
<dbReference type="AlphaFoldDB" id="A0A849BSK3"/>
<organism evidence="14 15">
    <name type="scientific">Nocardia uniformis</name>
    <dbReference type="NCBI Taxonomy" id="53432"/>
    <lineage>
        <taxon>Bacteria</taxon>
        <taxon>Bacillati</taxon>
        <taxon>Actinomycetota</taxon>
        <taxon>Actinomycetes</taxon>
        <taxon>Mycobacteriales</taxon>
        <taxon>Nocardiaceae</taxon>
        <taxon>Nocardia</taxon>
    </lineage>
</organism>
<dbReference type="PANTHER" id="PTHR23501">
    <property type="entry name" value="MAJOR FACILITATOR SUPERFAMILY"/>
    <property type="match status" value="1"/>
</dbReference>
<evidence type="ECO:0000256" key="8">
    <source>
        <dbReference type="ARBA" id="ARBA00022989"/>
    </source>
</evidence>
<comment type="similarity">
    <text evidence="3">Belongs to the major facilitator superfamily. TCR/Tet family.</text>
</comment>
<dbReference type="InterPro" id="IPR013783">
    <property type="entry name" value="Ig-like_fold"/>
</dbReference>
<accession>A0A849BSK3</accession>
<feature type="compositionally biased region" description="Low complexity" evidence="11">
    <location>
        <begin position="565"/>
        <end position="575"/>
    </location>
</feature>
<dbReference type="GO" id="GO:0005975">
    <property type="term" value="P:carbohydrate metabolic process"/>
    <property type="evidence" value="ECO:0007669"/>
    <property type="project" value="UniProtKB-ARBA"/>
</dbReference>
<comment type="subcellular location">
    <subcellularLocation>
        <location evidence="2">Cell membrane</location>
        <topology evidence="2">Multi-pass membrane protein</topology>
    </subcellularLocation>
</comment>
<feature type="transmembrane region" description="Helical" evidence="12">
    <location>
        <begin position="346"/>
        <end position="367"/>
    </location>
</feature>
<gene>
    <name evidence="14" type="ORF">HLB23_06720</name>
</gene>
<feature type="transmembrane region" description="Helical" evidence="12">
    <location>
        <begin position="89"/>
        <end position="109"/>
    </location>
</feature>
<evidence type="ECO:0000313" key="14">
    <source>
        <dbReference type="EMBL" id="NNH69563.1"/>
    </source>
</evidence>
<feature type="transmembrane region" description="Helical" evidence="12">
    <location>
        <begin position="284"/>
        <end position="307"/>
    </location>
</feature>
<evidence type="ECO:0000256" key="1">
    <source>
        <dbReference type="ARBA" id="ARBA00000548"/>
    </source>
</evidence>
<dbReference type="GO" id="GO:0005886">
    <property type="term" value="C:plasma membrane"/>
    <property type="evidence" value="ECO:0007669"/>
    <property type="project" value="UniProtKB-SubCell"/>
</dbReference>
<evidence type="ECO:0000259" key="13">
    <source>
        <dbReference type="PROSITE" id="PS50850"/>
    </source>
</evidence>
<feature type="transmembrane region" description="Helical" evidence="12">
    <location>
        <begin position="148"/>
        <end position="170"/>
    </location>
</feature>
<feature type="transmembrane region" description="Helical" evidence="12">
    <location>
        <begin position="176"/>
        <end position="195"/>
    </location>
</feature>
<keyword evidence="5" id="KW-0813">Transport</keyword>
<evidence type="ECO:0000256" key="4">
    <source>
        <dbReference type="ARBA" id="ARBA00012595"/>
    </source>
</evidence>
<dbReference type="Pfam" id="PF13620">
    <property type="entry name" value="CarboxypepD_reg"/>
    <property type="match status" value="3"/>
</dbReference>
<feature type="transmembrane region" description="Helical" evidence="12">
    <location>
        <begin position="246"/>
        <end position="263"/>
    </location>
</feature>
<dbReference type="PRINTS" id="PR01036">
    <property type="entry name" value="TCRTETB"/>
</dbReference>
<dbReference type="GO" id="GO:0022857">
    <property type="term" value="F:transmembrane transporter activity"/>
    <property type="evidence" value="ECO:0007669"/>
    <property type="project" value="InterPro"/>
</dbReference>
<feature type="transmembrane region" description="Helical" evidence="12">
    <location>
        <begin position="484"/>
        <end position="502"/>
    </location>
</feature>
<dbReference type="Gene3D" id="1.20.1250.20">
    <property type="entry name" value="MFS general substrate transporter like domains"/>
    <property type="match status" value="1"/>
</dbReference>
<evidence type="ECO:0000256" key="5">
    <source>
        <dbReference type="ARBA" id="ARBA00022448"/>
    </source>
</evidence>